<dbReference type="PANTHER" id="PTHR30143">
    <property type="entry name" value="ACID HYDRATASE"/>
    <property type="match status" value="1"/>
</dbReference>
<dbReference type="Gene3D" id="3.90.850.10">
    <property type="entry name" value="Fumarylacetoacetase-like, C-terminal domain"/>
    <property type="match status" value="1"/>
</dbReference>
<dbReference type="PANTHER" id="PTHR30143:SF0">
    <property type="entry name" value="2-KETO-4-PENTENOATE HYDRATASE"/>
    <property type="match status" value="1"/>
</dbReference>
<proteinExistence type="predicted"/>
<name>A0A345ZXW8_9HYPH</name>
<organism evidence="3 4">
    <name type="scientific">Pseudolabrys taiwanensis</name>
    <dbReference type="NCBI Taxonomy" id="331696"/>
    <lineage>
        <taxon>Bacteria</taxon>
        <taxon>Pseudomonadati</taxon>
        <taxon>Pseudomonadota</taxon>
        <taxon>Alphaproteobacteria</taxon>
        <taxon>Hyphomicrobiales</taxon>
        <taxon>Xanthobacteraceae</taxon>
        <taxon>Pseudolabrys</taxon>
    </lineage>
</organism>
<gene>
    <name evidence="3" type="ORF">DW352_15285</name>
</gene>
<dbReference type="InterPro" id="IPR011234">
    <property type="entry name" value="Fumarylacetoacetase-like_C"/>
</dbReference>
<accession>A0A345ZXW8</accession>
<sequence length="285" mass="30750">MAEHHRQERTAGRRQGIRWRARQVREVLQPQFRAMSGIAAKLARARATSQPLALSDDDGTVHEVVDAYRVHDALAATQGAVQGWKVSALVPEQQRLYATDRPVAGPLFAPFFHHTLARMALNAFIVPLLECEIAFLLGRDLPPRAVLYARAEIEAAIEAIVPAMEIADGRWPAEARDLLKLADDMGNGAFVAGAPVYGWRDIDLRGRDVVLRLNGLEIGRGPCAKVLGDPLRGVVALANAQPLPAGGLRRGQIVTTGTCTVPLPLKAGDYVADFGDLGRVALTVG</sequence>
<dbReference type="Pfam" id="PF01557">
    <property type="entry name" value="FAA_hydrolase"/>
    <property type="match status" value="1"/>
</dbReference>
<dbReference type="SUPFAM" id="SSF56529">
    <property type="entry name" value="FAH"/>
    <property type="match status" value="1"/>
</dbReference>
<reference evidence="3 4" key="1">
    <citation type="submission" date="2018-07" db="EMBL/GenBank/DDBJ databases">
        <authorList>
            <person name="Quirk P.G."/>
            <person name="Krulwich T.A."/>
        </authorList>
    </citation>
    <scope>NUCLEOTIDE SEQUENCE [LARGE SCALE GENOMIC DNA]</scope>
    <source>
        <strain evidence="3 4">CC-BB4</strain>
    </source>
</reference>
<dbReference type="GO" id="GO:0005737">
    <property type="term" value="C:cytoplasm"/>
    <property type="evidence" value="ECO:0007669"/>
    <property type="project" value="TreeGrafter"/>
</dbReference>
<dbReference type="InterPro" id="IPR036663">
    <property type="entry name" value="Fumarylacetoacetase_C_sf"/>
</dbReference>
<dbReference type="Proteomes" id="UP000254889">
    <property type="component" value="Chromosome"/>
</dbReference>
<dbReference type="EMBL" id="CP031417">
    <property type="protein sequence ID" value="AXK81765.1"/>
    <property type="molecule type" value="Genomic_DNA"/>
</dbReference>
<dbReference type="GO" id="GO:0008684">
    <property type="term" value="F:2-oxopent-4-enoate hydratase activity"/>
    <property type="evidence" value="ECO:0007669"/>
    <property type="project" value="TreeGrafter"/>
</dbReference>
<dbReference type="AlphaFoldDB" id="A0A345ZXW8"/>
<protein>
    <recommendedName>
        <fullName evidence="2">Fumarylacetoacetase-like C-terminal domain-containing protein</fullName>
    </recommendedName>
</protein>
<evidence type="ECO:0000256" key="1">
    <source>
        <dbReference type="ARBA" id="ARBA00023239"/>
    </source>
</evidence>
<dbReference type="KEGG" id="ptaw:DW352_15285"/>
<dbReference type="OrthoDB" id="9792137at2"/>
<evidence type="ECO:0000313" key="4">
    <source>
        <dbReference type="Proteomes" id="UP000254889"/>
    </source>
</evidence>
<feature type="domain" description="Fumarylacetoacetase-like C-terminal" evidence="2">
    <location>
        <begin position="129"/>
        <end position="284"/>
    </location>
</feature>
<evidence type="ECO:0000259" key="2">
    <source>
        <dbReference type="Pfam" id="PF01557"/>
    </source>
</evidence>
<keyword evidence="1" id="KW-0456">Lyase</keyword>
<dbReference type="InterPro" id="IPR050772">
    <property type="entry name" value="Hydratase-Decarb/MhpD_sf"/>
</dbReference>
<keyword evidence="4" id="KW-1185">Reference proteome</keyword>
<evidence type="ECO:0000313" key="3">
    <source>
        <dbReference type="EMBL" id="AXK81765.1"/>
    </source>
</evidence>